<evidence type="ECO:0000313" key="3">
    <source>
        <dbReference type="Proteomes" id="UP000236454"/>
    </source>
</evidence>
<dbReference type="RefSeq" id="WP_090251965.1">
    <property type="nucleotide sequence ID" value="NZ_FPAS01000005.1"/>
</dbReference>
<evidence type="ECO:0000256" key="1">
    <source>
        <dbReference type="SAM" id="Phobius"/>
    </source>
</evidence>
<feature type="transmembrane region" description="Helical" evidence="1">
    <location>
        <begin position="79"/>
        <end position="100"/>
    </location>
</feature>
<keyword evidence="1" id="KW-0812">Transmembrane</keyword>
<dbReference type="STRING" id="477690.SAMN05216474_2807"/>
<evidence type="ECO:0000313" key="2">
    <source>
        <dbReference type="EMBL" id="SFT86148.1"/>
    </source>
</evidence>
<keyword evidence="3" id="KW-1185">Reference proteome</keyword>
<feature type="transmembrane region" description="Helical" evidence="1">
    <location>
        <begin position="41"/>
        <end position="67"/>
    </location>
</feature>
<organism evidence="2 3">
    <name type="scientific">Lishizhenia tianjinensis</name>
    <dbReference type="NCBI Taxonomy" id="477690"/>
    <lineage>
        <taxon>Bacteria</taxon>
        <taxon>Pseudomonadati</taxon>
        <taxon>Bacteroidota</taxon>
        <taxon>Flavobacteriia</taxon>
        <taxon>Flavobacteriales</taxon>
        <taxon>Crocinitomicaceae</taxon>
        <taxon>Lishizhenia</taxon>
    </lineage>
</organism>
<sequence length="147" mass="16700">MDILVSAHSGLRYIALLLLVIAVVNAIGNKTKGEYLKKDKMINLFTMITMHIQLLIGLVLYINFWISKVPAGAAMKMPFRFYTVEHIFMMIIAIALITIGRKKAEKEGLAGFNKHRLIRNFYGLALIIIFFAIPWPFLREGIGAGWF</sequence>
<gene>
    <name evidence="2" type="ORF">SAMN05216474_2807</name>
</gene>
<keyword evidence="1" id="KW-0472">Membrane</keyword>
<reference evidence="2 3" key="1">
    <citation type="submission" date="2016-10" db="EMBL/GenBank/DDBJ databases">
        <authorList>
            <person name="de Groot N.N."/>
        </authorList>
    </citation>
    <scope>NUCLEOTIDE SEQUENCE [LARGE SCALE GENOMIC DNA]</scope>
    <source>
        <strain evidence="2 3">CGMCC 1.7005</strain>
    </source>
</reference>
<protein>
    <recommendedName>
        <fullName evidence="4">Cytochrome b561</fullName>
    </recommendedName>
</protein>
<evidence type="ECO:0008006" key="4">
    <source>
        <dbReference type="Google" id="ProtNLM"/>
    </source>
</evidence>
<dbReference type="OrthoDB" id="329514at2"/>
<accession>A0A1I7BG55</accession>
<feature type="transmembrane region" description="Helical" evidence="1">
    <location>
        <begin position="121"/>
        <end position="138"/>
    </location>
</feature>
<dbReference type="EMBL" id="FPAS01000005">
    <property type="protein sequence ID" value="SFT86148.1"/>
    <property type="molecule type" value="Genomic_DNA"/>
</dbReference>
<feature type="transmembrane region" description="Helical" evidence="1">
    <location>
        <begin position="12"/>
        <end position="29"/>
    </location>
</feature>
<proteinExistence type="predicted"/>
<keyword evidence="1" id="KW-1133">Transmembrane helix</keyword>
<name>A0A1I7BG55_9FLAO</name>
<dbReference type="Proteomes" id="UP000236454">
    <property type="component" value="Unassembled WGS sequence"/>
</dbReference>
<dbReference type="AlphaFoldDB" id="A0A1I7BG55"/>